<dbReference type="Gene3D" id="3.30.590.20">
    <property type="match status" value="1"/>
</dbReference>
<evidence type="ECO:0000313" key="7">
    <source>
        <dbReference type="Proteomes" id="UP000295601"/>
    </source>
</evidence>
<protein>
    <recommendedName>
        <fullName evidence="5">Putative glutamate--cysteine ligase 2</fullName>
        <ecNumber evidence="5">6.3.2.2</ecNumber>
    </recommendedName>
    <alternativeName>
        <fullName evidence="5">Gamma-glutamylcysteine synthetase 2</fullName>
        <shortName evidence="5">GCS 2</shortName>
        <shortName evidence="5">Gamma-GCS 2</shortName>
    </alternativeName>
</protein>
<dbReference type="PANTHER" id="PTHR36510:SF1">
    <property type="entry name" value="GLUTAMATE--CYSTEINE LIGASE 2-RELATED"/>
    <property type="match status" value="1"/>
</dbReference>
<evidence type="ECO:0000256" key="1">
    <source>
        <dbReference type="ARBA" id="ARBA00022598"/>
    </source>
</evidence>
<reference evidence="6 7" key="1">
    <citation type="submission" date="2019-03" db="EMBL/GenBank/DDBJ databases">
        <title>Genomic analyses of the natural microbiome of Caenorhabditis elegans.</title>
        <authorList>
            <person name="Samuel B."/>
        </authorList>
    </citation>
    <scope>NUCLEOTIDE SEQUENCE [LARGE SCALE GENOMIC DNA]</scope>
    <source>
        <strain evidence="6 7">JUb18</strain>
    </source>
</reference>
<comment type="catalytic activity">
    <reaction evidence="4 5">
        <text>L-cysteine + L-glutamate + ATP = gamma-L-glutamyl-L-cysteine + ADP + phosphate + H(+)</text>
        <dbReference type="Rhea" id="RHEA:13285"/>
        <dbReference type="ChEBI" id="CHEBI:15378"/>
        <dbReference type="ChEBI" id="CHEBI:29985"/>
        <dbReference type="ChEBI" id="CHEBI:30616"/>
        <dbReference type="ChEBI" id="CHEBI:35235"/>
        <dbReference type="ChEBI" id="CHEBI:43474"/>
        <dbReference type="ChEBI" id="CHEBI:58173"/>
        <dbReference type="ChEBI" id="CHEBI:456216"/>
        <dbReference type="EC" id="6.3.2.2"/>
    </reaction>
</comment>
<keyword evidence="1 5" id="KW-0436">Ligase</keyword>
<keyword evidence="3 5" id="KW-0067">ATP-binding</keyword>
<evidence type="ECO:0000256" key="3">
    <source>
        <dbReference type="ARBA" id="ARBA00022840"/>
    </source>
</evidence>
<comment type="function">
    <text evidence="5">ATP-dependent carboxylate-amine ligase which exhibits weak glutamate--cysteine ligase activity.</text>
</comment>
<evidence type="ECO:0000256" key="4">
    <source>
        <dbReference type="ARBA" id="ARBA00048819"/>
    </source>
</evidence>
<evidence type="ECO:0000256" key="2">
    <source>
        <dbReference type="ARBA" id="ARBA00022741"/>
    </source>
</evidence>
<dbReference type="InterPro" id="IPR006336">
    <property type="entry name" value="GCS2"/>
</dbReference>
<dbReference type="GO" id="GO:0004357">
    <property type="term" value="F:glutamate-cysteine ligase activity"/>
    <property type="evidence" value="ECO:0007669"/>
    <property type="project" value="UniProtKB-EC"/>
</dbReference>
<gene>
    <name evidence="6" type="ORF">EDF62_0707</name>
</gene>
<dbReference type="PANTHER" id="PTHR36510">
    <property type="entry name" value="GLUTAMATE--CYSTEINE LIGASE 2-RELATED"/>
    <property type="match status" value="1"/>
</dbReference>
<comment type="similarity">
    <text evidence="5">Belongs to the glutamate--cysteine ligase type 2 family. YbdK subfamily.</text>
</comment>
<dbReference type="InterPro" id="IPR014746">
    <property type="entry name" value="Gln_synth/guanido_kin_cat_dom"/>
</dbReference>
<name>A0A4R6S4Q4_9MICO</name>
<evidence type="ECO:0000256" key="5">
    <source>
        <dbReference type="HAMAP-Rule" id="MF_01609"/>
    </source>
</evidence>
<dbReference type="SUPFAM" id="SSF55931">
    <property type="entry name" value="Glutamine synthetase/guanido kinase"/>
    <property type="match status" value="1"/>
</dbReference>
<dbReference type="GO" id="GO:0005524">
    <property type="term" value="F:ATP binding"/>
    <property type="evidence" value="ECO:0007669"/>
    <property type="project" value="UniProtKB-KW"/>
</dbReference>
<proteinExistence type="inferred from homology"/>
<keyword evidence="7" id="KW-1185">Reference proteome</keyword>
<sequence length="368" mass="40227">MLGIEEEFVLLDEEAGTPVPGSAAALINELTTRTPVEHEFLDSQVETATPPCSSAAEAEDSLRKMRTRASKLAQAHGLVLAATGTPPRMPAHSERGHVTPNERYLAIASDVRKIAQSHYINGLHVHVSIHDRVEGIRALNGLGRWAPLLLAMTSNSPFWDGADTGFQSWRHVIGCAWPLNTFPAHFTSADDYDMRVDRLLRSGLILDRGLVSWTARLSSRYPTIELRVADAQLAPSHSVGFALIVRALVDTLSAEPETPGDPAALAPPALLAEEVNLSMWTAARDGLQRVLVDPQPCQEIASSEWIDELFTVIEPALARTGDAEQVGQYLDHLRVAGTPADVQRRTFEQEGIPGLSRLYRASHHDDGW</sequence>
<dbReference type="Proteomes" id="UP000295601">
    <property type="component" value="Unassembled WGS sequence"/>
</dbReference>
<comment type="caution">
    <text evidence="6">The sequence shown here is derived from an EMBL/GenBank/DDBJ whole genome shotgun (WGS) entry which is preliminary data.</text>
</comment>
<dbReference type="Pfam" id="PF04107">
    <property type="entry name" value="GCS2"/>
    <property type="match status" value="1"/>
</dbReference>
<dbReference type="EMBL" id="SNYA01000002">
    <property type="protein sequence ID" value="TDP94293.1"/>
    <property type="molecule type" value="Genomic_DNA"/>
</dbReference>
<dbReference type="AlphaFoldDB" id="A0A4R6S4Q4"/>
<organism evidence="6 7">
    <name type="scientific">Leucobacter luti</name>
    <dbReference type="NCBI Taxonomy" id="340320"/>
    <lineage>
        <taxon>Bacteria</taxon>
        <taxon>Bacillati</taxon>
        <taxon>Actinomycetota</taxon>
        <taxon>Actinomycetes</taxon>
        <taxon>Micrococcales</taxon>
        <taxon>Microbacteriaceae</taxon>
        <taxon>Leucobacter</taxon>
    </lineage>
</organism>
<dbReference type="InterPro" id="IPR050141">
    <property type="entry name" value="GCL_type2/YbdK_subfam"/>
</dbReference>
<keyword evidence="2 5" id="KW-0547">Nucleotide-binding</keyword>
<dbReference type="EC" id="6.3.2.2" evidence="5"/>
<dbReference type="GO" id="GO:0042398">
    <property type="term" value="P:modified amino acid biosynthetic process"/>
    <property type="evidence" value="ECO:0007669"/>
    <property type="project" value="InterPro"/>
</dbReference>
<evidence type="ECO:0000313" key="6">
    <source>
        <dbReference type="EMBL" id="TDP94293.1"/>
    </source>
</evidence>
<dbReference type="NCBIfam" id="TIGR02050">
    <property type="entry name" value="gshA_cyan_rel"/>
    <property type="match status" value="1"/>
</dbReference>
<dbReference type="HAMAP" id="MF_01609">
    <property type="entry name" value="Glu_cys_ligase_2"/>
    <property type="match status" value="1"/>
</dbReference>
<dbReference type="InterPro" id="IPR011793">
    <property type="entry name" value="YbdK"/>
</dbReference>
<accession>A0A4R6S4Q4</accession>